<name>A0ABP9UMC6_9BACT</name>
<evidence type="ECO:0000313" key="3">
    <source>
        <dbReference type="Proteomes" id="UP001476282"/>
    </source>
</evidence>
<feature type="compositionally biased region" description="Pro residues" evidence="1">
    <location>
        <begin position="122"/>
        <end position="131"/>
    </location>
</feature>
<organism evidence="2 3">
    <name type="scientific">Haloferula sargassicola</name>
    <dbReference type="NCBI Taxonomy" id="490096"/>
    <lineage>
        <taxon>Bacteria</taxon>
        <taxon>Pseudomonadati</taxon>
        <taxon>Verrucomicrobiota</taxon>
        <taxon>Verrucomicrobiia</taxon>
        <taxon>Verrucomicrobiales</taxon>
        <taxon>Verrucomicrobiaceae</taxon>
        <taxon>Haloferula</taxon>
    </lineage>
</organism>
<dbReference type="Proteomes" id="UP001476282">
    <property type="component" value="Unassembled WGS sequence"/>
</dbReference>
<evidence type="ECO:0000313" key="2">
    <source>
        <dbReference type="EMBL" id="GAA5481851.1"/>
    </source>
</evidence>
<evidence type="ECO:0000256" key="1">
    <source>
        <dbReference type="SAM" id="MobiDB-lite"/>
    </source>
</evidence>
<protein>
    <submittedName>
        <fullName evidence="2">Uncharacterized protein</fullName>
    </submittedName>
</protein>
<sequence length="131" mass="14046">MMRRFGWLFLLSFALWSCGTDEPESEPVSPTAPRLVGKVASLHASEGFVLIETYGDTVLGRDLLLTTQGEAGRSASLTVSGEHLGRFAAADIKAGDVKAGDAVYARPTLEVERDYTPTPEASIPPLPTPDR</sequence>
<proteinExistence type="predicted"/>
<accession>A0ABP9UMC6</accession>
<dbReference type="EMBL" id="BAABRI010000005">
    <property type="protein sequence ID" value="GAA5481851.1"/>
    <property type="molecule type" value="Genomic_DNA"/>
</dbReference>
<dbReference type="RefSeq" id="WP_353565999.1">
    <property type="nucleotide sequence ID" value="NZ_BAABRI010000005.1"/>
</dbReference>
<comment type="caution">
    <text evidence="2">The sequence shown here is derived from an EMBL/GenBank/DDBJ whole genome shotgun (WGS) entry which is preliminary data.</text>
</comment>
<feature type="region of interest" description="Disordered" evidence="1">
    <location>
        <begin position="108"/>
        <end position="131"/>
    </location>
</feature>
<reference evidence="2 3" key="1">
    <citation type="submission" date="2024-02" db="EMBL/GenBank/DDBJ databases">
        <title>Haloferula sargassicola NBRC 104335.</title>
        <authorList>
            <person name="Ichikawa N."/>
            <person name="Katano-Makiyama Y."/>
            <person name="Hidaka K."/>
        </authorList>
    </citation>
    <scope>NUCLEOTIDE SEQUENCE [LARGE SCALE GENOMIC DNA]</scope>
    <source>
        <strain evidence="2 3">NBRC 104335</strain>
    </source>
</reference>
<gene>
    <name evidence="2" type="ORF">Hsar01_01063</name>
</gene>
<keyword evidence="3" id="KW-1185">Reference proteome</keyword>